<keyword evidence="4" id="KW-1185">Reference proteome</keyword>
<protein>
    <submittedName>
        <fullName evidence="3">Protein ZGRF1</fullName>
    </submittedName>
</protein>
<evidence type="ECO:0000256" key="1">
    <source>
        <dbReference type="SAM" id="MobiDB-lite"/>
    </source>
</evidence>
<feature type="region of interest" description="Disordered" evidence="1">
    <location>
        <begin position="113"/>
        <end position="142"/>
    </location>
</feature>
<feature type="region of interest" description="Disordered" evidence="1">
    <location>
        <begin position="173"/>
        <end position="210"/>
    </location>
</feature>
<dbReference type="PANTHER" id="PTHR28535">
    <property type="entry name" value="ZINC FINGER GRF-TYPE CONTAINING 1"/>
    <property type="match status" value="1"/>
</dbReference>
<dbReference type="Proteomes" id="UP001174694">
    <property type="component" value="Unassembled WGS sequence"/>
</dbReference>
<dbReference type="AlphaFoldDB" id="A0AA38VH17"/>
<feature type="compositionally biased region" description="Basic and acidic residues" evidence="1">
    <location>
        <begin position="175"/>
        <end position="191"/>
    </location>
</feature>
<dbReference type="InterPro" id="IPR018838">
    <property type="entry name" value="ZGRF1-like_N"/>
</dbReference>
<proteinExistence type="predicted"/>
<dbReference type="PANTHER" id="PTHR28535:SF1">
    <property type="entry name" value="PROTEIN ZGRF1"/>
    <property type="match status" value="1"/>
</dbReference>
<dbReference type="EMBL" id="JANBVO010000058">
    <property type="protein sequence ID" value="KAJ9132340.1"/>
    <property type="molecule type" value="Genomic_DNA"/>
</dbReference>
<organism evidence="3 4">
    <name type="scientific">Pleurostoma richardsiae</name>
    <dbReference type="NCBI Taxonomy" id="41990"/>
    <lineage>
        <taxon>Eukaryota</taxon>
        <taxon>Fungi</taxon>
        <taxon>Dikarya</taxon>
        <taxon>Ascomycota</taxon>
        <taxon>Pezizomycotina</taxon>
        <taxon>Sordariomycetes</taxon>
        <taxon>Sordariomycetidae</taxon>
        <taxon>Calosphaeriales</taxon>
        <taxon>Pleurostomataceae</taxon>
        <taxon>Pleurostoma</taxon>
    </lineage>
</organism>
<evidence type="ECO:0000313" key="4">
    <source>
        <dbReference type="Proteomes" id="UP001174694"/>
    </source>
</evidence>
<dbReference type="GO" id="GO:0005634">
    <property type="term" value="C:nucleus"/>
    <property type="evidence" value="ECO:0007669"/>
    <property type="project" value="TreeGrafter"/>
</dbReference>
<gene>
    <name evidence="3" type="ORF">NKR23_g11289</name>
</gene>
<dbReference type="GO" id="GO:0035861">
    <property type="term" value="C:site of double-strand break"/>
    <property type="evidence" value="ECO:0007669"/>
    <property type="project" value="TreeGrafter"/>
</dbReference>
<dbReference type="InterPro" id="IPR052800">
    <property type="entry name" value="DNA_Repair_Helicase_ZGRF1"/>
</dbReference>
<comment type="caution">
    <text evidence="3">The sequence shown here is derived from an EMBL/GenBank/DDBJ whole genome shotgun (WGS) entry which is preliminary data.</text>
</comment>
<dbReference type="Pfam" id="PF10382">
    <property type="entry name" value="ZGRF1-like_N"/>
    <property type="match status" value="1"/>
</dbReference>
<evidence type="ECO:0000313" key="3">
    <source>
        <dbReference type="EMBL" id="KAJ9132340.1"/>
    </source>
</evidence>
<name>A0AA38VH17_9PEZI</name>
<reference evidence="3" key="1">
    <citation type="submission" date="2022-07" db="EMBL/GenBank/DDBJ databases">
        <title>Fungi with potential for degradation of polypropylene.</title>
        <authorList>
            <person name="Gostincar C."/>
        </authorList>
    </citation>
    <scope>NUCLEOTIDE SEQUENCE</scope>
    <source>
        <strain evidence="3">EXF-13308</strain>
    </source>
</reference>
<sequence>MATFTTFAMQTAETAMSSPPRTAAVLDYLCLFTHDIRRKQKRWQDGRLKFHTFNKRLMVYDEQGNFIGDMHWRAGGDFEEGEEIQLERGGVIVQVAECVGRREQDLSELLDKRAKEKEQRQASAASRPCPLSNPQSISRAPPVDHSQLLHRPLHELIGSPSGHHGRAALPVESPYEERHSGQNPDNRDAHQAKRRRQHSPPPSKKGYAQNLFGATLNLRNDLHRIGHDLPA</sequence>
<dbReference type="GO" id="GO:0006302">
    <property type="term" value="P:double-strand break repair"/>
    <property type="evidence" value="ECO:0007669"/>
    <property type="project" value="TreeGrafter"/>
</dbReference>
<evidence type="ECO:0000259" key="2">
    <source>
        <dbReference type="Pfam" id="PF10382"/>
    </source>
</evidence>
<feature type="domain" description="5'-3' DNA helicase ZGRF1-like N-terminal" evidence="2">
    <location>
        <begin position="25"/>
        <end position="106"/>
    </location>
</feature>
<accession>A0AA38VH17</accession>